<protein>
    <submittedName>
        <fullName evidence="7">Multicopper oxidase family protein</fullName>
    </submittedName>
</protein>
<dbReference type="CDD" id="cd13881">
    <property type="entry name" value="CuRO_2_McoC_like"/>
    <property type="match status" value="1"/>
</dbReference>
<dbReference type="InterPro" id="IPR002355">
    <property type="entry name" value="Cu_oxidase_Cu_BS"/>
</dbReference>
<dbReference type="CDD" id="cd13900">
    <property type="entry name" value="CuRO_3_Tth-MCO_like"/>
    <property type="match status" value="1"/>
</dbReference>
<feature type="domain" description="Plastocyanin-like" evidence="5">
    <location>
        <begin position="395"/>
        <end position="499"/>
    </location>
</feature>
<name>A0ABY2JIJ9_9MICO</name>
<dbReference type="SUPFAM" id="SSF49503">
    <property type="entry name" value="Cupredoxins"/>
    <property type="match status" value="3"/>
</dbReference>
<dbReference type="CDD" id="cd13853">
    <property type="entry name" value="CuRO_1_Tth-MCO_like"/>
    <property type="match status" value="1"/>
</dbReference>
<reference evidence="7 8" key="1">
    <citation type="submission" date="2019-03" db="EMBL/GenBank/DDBJ databases">
        <title>Genomics of glacier-inhabiting Cryobacterium strains.</title>
        <authorList>
            <person name="Liu Q."/>
            <person name="Xin Y.-H."/>
        </authorList>
    </citation>
    <scope>NUCLEOTIDE SEQUENCE [LARGE SCALE GENOMIC DNA]</scope>
    <source>
        <strain evidence="7 8">TMT2-16</strain>
    </source>
</reference>
<evidence type="ECO:0000313" key="7">
    <source>
        <dbReference type="EMBL" id="TFD06780.1"/>
    </source>
</evidence>
<feature type="region of interest" description="Disordered" evidence="3">
    <location>
        <begin position="33"/>
        <end position="53"/>
    </location>
</feature>
<evidence type="ECO:0000313" key="8">
    <source>
        <dbReference type="Proteomes" id="UP000297851"/>
    </source>
</evidence>
<dbReference type="Pfam" id="PF00394">
    <property type="entry name" value="Cu-oxidase"/>
    <property type="match status" value="1"/>
</dbReference>
<evidence type="ECO:0000259" key="4">
    <source>
        <dbReference type="Pfam" id="PF00394"/>
    </source>
</evidence>
<accession>A0ABY2JIJ9</accession>
<evidence type="ECO:0000259" key="5">
    <source>
        <dbReference type="Pfam" id="PF07731"/>
    </source>
</evidence>
<dbReference type="RefSeq" id="WP_134341794.1">
    <property type="nucleotide sequence ID" value="NZ_SOGO01000007.1"/>
</dbReference>
<evidence type="ECO:0000256" key="3">
    <source>
        <dbReference type="SAM" id="MobiDB-lite"/>
    </source>
</evidence>
<dbReference type="Pfam" id="PF07732">
    <property type="entry name" value="Cu-oxidase_3"/>
    <property type="match status" value="1"/>
</dbReference>
<feature type="domain" description="Plastocyanin-like" evidence="4">
    <location>
        <begin position="223"/>
        <end position="301"/>
    </location>
</feature>
<dbReference type="Proteomes" id="UP000297851">
    <property type="component" value="Unassembled WGS sequence"/>
</dbReference>
<gene>
    <name evidence="7" type="ORF">E3T25_01250</name>
</gene>
<dbReference type="InterPro" id="IPR008972">
    <property type="entry name" value="Cupredoxin"/>
</dbReference>
<dbReference type="InterPro" id="IPR006311">
    <property type="entry name" value="TAT_signal"/>
</dbReference>
<dbReference type="InterPro" id="IPR011706">
    <property type="entry name" value="Cu-oxidase_C"/>
</dbReference>
<keyword evidence="8" id="KW-1185">Reference proteome</keyword>
<dbReference type="EMBL" id="SOGO01000007">
    <property type="protein sequence ID" value="TFD06780.1"/>
    <property type="molecule type" value="Genomic_DNA"/>
</dbReference>
<dbReference type="PROSITE" id="PS51318">
    <property type="entry name" value="TAT"/>
    <property type="match status" value="1"/>
</dbReference>
<dbReference type="InterPro" id="IPR001117">
    <property type="entry name" value="Cu-oxidase_2nd"/>
</dbReference>
<evidence type="ECO:0000259" key="6">
    <source>
        <dbReference type="Pfam" id="PF07732"/>
    </source>
</evidence>
<dbReference type="PROSITE" id="PS00080">
    <property type="entry name" value="MULTICOPPER_OXIDASE2"/>
    <property type="match status" value="1"/>
</dbReference>
<evidence type="ECO:0000256" key="2">
    <source>
        <dbReference type="ARBA" id="ARBA00023002"/>
    </source>
</evidence>
<proteinExistence type="predicted"/>
<organism evidence="7 8">
    <name type="scientific">Cryobacterium sandaracinum</name>
    <dbReference type="NCBI Taxonomy" id="1259247"/>
    <lineage>
        <taxon>Bacteria</taxon>
        <taxon>Bacillati</taxon>
        <taxon>Actinomycetota</taxon>
        <taxon>Actinomycetes</taxon>
        <taxon>Micrococcales</taxon>
        <taxon>Microbacteriaceae</taxon>
        <taxon>Cryobacterium</taxon>
    </lineage>
</organism>
<dbReference type="PANTHER" id="PTHR11709:SF2">
    <property type="entry name" value="MULTICOPPER OXIDASE LPR1"/>
    <property type="match status" value="1"/>
</dbReference>
<dbReference type="Pfam" id="PF07731">
    <property type="entry name" value="Cu-oxidase_2"/>
    <property type="match status" value="1"/>
</dbReference>
<feature type="domain" description="Plastocyanin-like" evidence="6">
    <location>
        <begin position="74"/>
        <end position="186"/>
    </location>
</feature>
<dbReference type="InterPro" id="IPR045087">
    <property type="entry name" value="Cu-oxidase_fam"/>
</dbReference>
<keyword evidence="2" id="KW-0560">Oxidoreductase</keyword>
<evidence type="ECO:0000256" key="1">
    <source>
        <dbReference type="ARBA" id="ARBA00022723"/>
    </source>
</evidence>
<sequence>MKPLSRRSALTLGGLGLASTVAGGAGLLWSQQTASPSATSSGFGAPSGDPLVQPPELRSADGRLKVRLDAAPGDVKISGRGATVLSYNGGVPGPTLRVQAGDTLNVSLHNGLNDPSNLHVHGLHVSPSDNGDNMFVTVKAGESFDYEYQLPPDHPPGVYWYHPHHHGFVADQVFGGLYGAIIVEDPTPIRATRERVLVISDITLDSLGRIPPVTPSEQMAGREGQLVLVNGQVNPVMTARPGERERWRIVNACVSRYLRLRLDGQELQLLGIDSGRFQTPGDVDEVVLLPGNRADLLVTAVSGTSIFQTLPYDRGGPNGMMGGMMGGGAGPSGQDAQSNPRGFSVATLTVSGDAMTALSAVPEQAVPPDLRSRPVTARRELTFGMGMGGMRGGSMMSFTINKEVFDADRTDTTVQADSIEEWTLTNTSQMDHPLHLHVWPMQLVEENGRAVELVVRQDVVNVPAGGRVKVRIAFDDFAGRTVYHCHILDHEDNGMMGVIEAK</sequence>
<dbReference type="InterPro" id="IPR011707">
    <property type="entry name" value="Cu-oxidase-like_N"/>
</dbReference>
<keyword evidence="1" id="KW-0479">Metal-binding</keyword>
<comment type="caution">
    <text evidence="7">The sequence shown here is derived from an EMBL/GenBank/DDBJ whole genome shotgun (WGS) entry which is preliminary data.</text>
</comment>
<dbReference type="Gene3D" id="2.60.40.420">
    <property type="entry name" value="Cupredoxins - blue copper proteins"/>
    <property type="match status" value="3"/>
</dbReference>
<dbReference type="PANTHER" id="PTHR11709">
    <property type="entry name" value="MULTI-COPPER OXIDASE"/>
    <property type="match status" value="1"/>
</dbReference>